<reference evidence="2 3" key="1">
    <citation type="submission" date="2010-12" db="EMBL/GenBank/DDBJ databases">
        <authorList>
            <person name="Muzny D."/>
            <person name="Qin X."/>
            <person name="Deng J."/>
            <person name="Jiang H."/>
            <person name="Liu Y."/>
            <person name="Qu J."/>
            <person name="Song X.-Z."/>
            <person name="Zhang L."/>
            <person name="Thornton R."/>
            <person name="Coyle M."/>
            <person name="Francisco L."/>
            <person name="Jackson L."/>
            <person name="Javaid M."/>
            <person name="Korchina V."/>
            <person name="Kovar C."/>
            <person name="Mata R."/>
            <person name="Mathew T."/>
            <person name="Ngo R."/>
            <person name="Nguyen L."/>
            <person name="Nguyen N."/>
            <person name="Okwuonu G."/>
            <person name="Ongeri F."/>
            <person name="Pham C."/>
            <person name="Simmons D."/>
            <person name="Wilczek-Boney K."/>
            <person name="Hale W."/>
            <person name="Jakkamsetti A."/>
            <person name="Pham P."/>
            <person name="Ruth R."/>
            <person name="San Lucas F."/>
            <person name="Warren J."/>
            <person name="Zhang J."/>
            <person name="Zhao Z."/>
            <person name="Zhou C."/>
            <person name="Zhu D."/>
            <person name="Lee S."/>
            <person name="Bess C."/>
            <person name="Blankenburg K."/>
            <person name="Forbes L."/>
            <person name="Fu Q."/>
            <person name="Gubbala S."/>
            <person name="Hirani K."/>
            <person name="Jayaseelan J.C."/>
            <person name="Lara F."/>
            <person name="Munidasa M."/>
            <person name="Palculict T."/>
            <person name="Patil S."/>
            <person name="Pu L.-L."/>
            <person name="Saada N."/>
            <person name="Tang L."/>
            <person name="Weissenberger G."/>
            <person name="Zhu Y."/>
            <person name="Hemphill L."/>
            <person name="Shang Y."/>
            <person name="Youmans B."/>
            <person name="Ayvaz T."/>
            <person name="Ross M."/>
            <person name="Santibanez J."/>
            <person name="Aqrawi P."/>
            <person name="Gross S."/>
            <person name="Joshi V."/>
            <person name="Fowler G."/>
            <person name="Nazareth L."/>
            <person name="Reid J."/>
            <person name="Worley K."/>
            <person name="Petrosino J."/>
            <person name="Highlander S."/>
            <person name="Gibbs R."/>
        </authorList>
    </citation>
    <scope>NUCLEOTIDE SEQUENCE [LARGE SCALE GENOMIC DNA]</scope>
    <source>
        <strain evidence="2 3">ATCC 51599</strain>
    </source>
</reference>
<dbReference type="AlphaFoldDB" id="E7RZP8"/>
<protein>
    <recommendedName>
        <fullName evidence="4">DUF2796 domain-containing protein</fullName>
    </recommendedName>
</protein>
<feature type="region of interest" description="Disordered" evidence="1">
    <location>
        <begin position="41"/>
        <end position="67"/>
    </location>
</feature>
<evidence type="ECO:0000313" key="3">
    <source>
        <dbReference type="Proteomes" id="UP000011021"/>
    </source>
</evidence>
<comment type="caution">
    <text evidence="2">The sequence shown here is derived from an EMBL/GenBank/DDBJ whole genome shotgun (WGS) entry which is preliminary data.</text>
</comment>
<accession>E7RZP8</accession>
<evidence type="ECO:0000313" key="2">
    <source>
        <dbReference type="EMBL" id="EFV94047.1"/>
    </source>
</evidence>
<dbReference type="InterPro" id="IPR021253">
    <property type="entry name" value="ZrgA-like"/>
</dbReference>
<keyword evidence="3" id="KW-1185">Reference proteome</keyword>
<feature type="region of interest" description="Disordered" evidence="1">
    <location>
        <begin position="1"/>
        <end position="21"/>
    </location>
</feature>
<dbReference type="RefSeq" id="WP_005674558.1">
    <property type="nucleotide sequence ID" value="NZ_CP146288.1"/>
</dbReference>
<name>E7RZP8_9BURK</name>
<dbReference type="Pfam" id="PF10986">
    <property type="entry name" value="ZrgA"/>
    <property type="match status" value="1"/>
</dbReference>
<evidence type="ECO:0008006" key="4">
    <source>
        <dbReference type="Google" id="ProtNLM"/>
    </source>
</evidence>
<feature type="compositionally biased region" description="Low complexity" evidence="1">
    <location>
        <begin position="127"/>
        <end position="137"/>
    </location>
</feature>
<gene>
    <name evidence="2" type="ORF">HMPREF0551_2162</name>
</gene>
<feature type="compositionally biased region" description="Basic and acidic residues" evidence="1">
    <location>
        <begin position="153"/>
        <end position="190"/>
    </location>
</feature>
<organism evidence="2 3">
    <name type="scientific">Lautropia mirabilis ATCC 51599</name>
    <dbReference type="NCBI Taxonomy" id="887898"/>
    <lineage>
        <taxon>Bacteria</taxon>
        <taxon>Pseudomonadati</taxon>
        <taxon>Pseudomonadota</taxon>
        <taxon>Betaproteobacteria</taxon>
        <taxon>Burkholderiales</taxon>
        <taxon>Burkholderiaceae</taxon>
        <taxon>Lautropia</taxon>
    </lineage>
</organism>
<feature type="region of interest" description="Disordered" evidence="1">
    <location>
        <begin position="127"/>
        <end position="190"/>
    </location>
</feature>
<feature type="compositionally biased region" description="Basic residues" evidence="1">
    <location>
        <begin position="55"/>
        <end position="67"/>
    </location>
</feature>
<evidence type="ECO:0000256" key="1">
    <source>
        <dbReference type="SAM" id="MobiDB-lite"/>
    </source>
</evidence>
<proteinExistence type="predicted"/>
<dbReference type="STRING" id="887898.HMPREF0551_2162"/>
<dbReference type="Proteomes" id="UP000011021">
    <property type="component" value="Unassembled WGS sequence"/>
</dbReference>
<sequence length="254" mass="27200">MKHASEHSLPLRAAQAGRPGVSGRHALRLAVAGALLTAAASAGAHHAPGHDDDHHHHHGHKQGHVHQHGLGTLDISQQGETLTVSFRSPLDSLIGFETEPANDQQRAQAKALLDQLQDAASVVQVPAAAQCAQQPPVINAPTLLDDDDEVDDHDDHDHDAGDHDDHDGGHDGDDHDHDHDHAADKDEHAHGHHADLAVTYTFTCKQPAAIDTLKVTAFGSWPRLKHIDAAVVNDQGQQAQRLEAGEAVIRWKAS</sequence>
<dbReference type="eggNOG" id="COG0803">
    <property type="taxonomic scope" value="Bacteria"/>
</dbReference>
<dbReference type="HOGENOM" id="CLU_095659_1_0_4"/>
<dbReference type="EMBL" id="AEQP01000022">
    <property type="protein sequence ID" value="EFV94047.1"/>
    <property type="molecule type" value="Genomic_DNA"/>
</dbReference>